<dbReference type="PANTHER" id="PTHR33240:SF15">
    <property type="entry name" value="GAG-PRO-LIKE PROTEIN"/>
    <property type="match status" value="1"/>
</dbReference>
<evidence type="ECO:0000256" key="1">
    <source>
        <dbReference type="SAM" id="MobiDB-lite"/>
    </source>
</evidence>
<dbReference type="PANTHER" id="PTHR33240">
    <property type="entry name" value="OS08G0508500 PROTEIN"/>
    <property type="match status" value="1"/>
</dbReference>
<proteinExistence type="predicted"/>
<dbReference type="OrthoDB" id="1624859at2759"/>
<name>A0A2P5DCD9_PARAD</name>
<dbReference type="AlphaFoldDB" id="A0A2P5DCD9"/>
<sequence length="172" mass="19150">MVRLPHNDPQVIKLQIDSALVGRVLIDSGSSVDILFLSTFENMGLNRNMLRPTCQPLFAFDSTKVSPLGVVTLKVCVAERCLDLDFVFIDCPSSFNVIMGRGWIHAMHGVASTLHLVLRYQSKDSTYTIDIKGNQASVRKYFSTALKGPGTSKNVPTRDEEQSKDRLPAYMK</sequence>
<accession>A0A2P5DCD9</accession>
<dbReference type="CDD" id="cd00303">
    <property type="entry name" value="retropepsin_like"/>
    <property type="match status" value="1"/>
</dbReference>
<protein>
    <recommendedName>
        <fullName evidence="4">Aspartic peptidase domain containing protein</fullName>
    </recommendedName>
</protein>
<comment type="caution">
    <text evidence="2">The sequence shown here is derived from an EMBL/GenBank/DDBJ whole genome shotgun (WGS) entry which is preliminary data.</text>
</comment>
<reference evidence="3" key="1">
    <citation type="submission" date="2016-06" db="EMBL/GenBank/DDBJ databases">
        <title>Parallel loss of symbiosis genes in relatives of nitrogen-fixing non-legume Parasponia.</title>
        <authorList>
            <person name="Van Velzen R."/>
            <person name="Holmer R."/>
            <person name="Bu F."/>
            <person name="Rutten L."/>
            <person name="Van Zeijl A."/>
            <person name="Liu W."/>
            <person name="Santuari L."/>
            <person name="Cao Q."/>
            <person name="Sharma T."/>
            <person name="Shen D."/>
            <person name="Roswanjaya Y."/>
            <person name="Wardhani T."/>
            <person name="Kalhor M.S."/>
            <person name="Jansen J."/>
            <person name="Van den Hoogen J."/>
            <person name="Gungor B."/>
            <person name="Hartog M."/>
            <person name="Hontelez J."/>
            <person name="Verver J."/>
            <person name="Yang W.-C."/>
            <person name="Schijlen E."/>
            <person name="Repin R."/>
            <person name="Schilthuizen M."/>
            <person name="Schranz E."/>
            <person name="Heidstra R."/>
            <person name="Miyata K."/>
            <person name="Fedorova E."/>
            <person name="Kohlen W."/>
            <person name="Bisseling T."/>
            <person name="Smit S."/>
            <person name="Geurts R."/>
        </authorList>
    </citation>
    <scope>NUCLEOTIDE SEQUENCE [LARGE SCALE GENOMIC DNA]</scope>
    <source>
        <strain evidence="3">cv. WU1-14</strain>
    </source>
</reference>
<dbReference type="EMBL" id="JXTB01000047">
    <property type="protein sequence ID" value="PON70959.1"/>
    <property type="molecule type" value="Genomic_DNA"/>
</dbReference>
<keyword evidence="3" id="KW-1185">Reference proteome</keyword>
<feature type="compositionally biased region" description="Basic and acidic residues" evidence="1">
    <location>
        <begin position="156"/>
        <end position="172"/>
    </location>
</feature>
<evidence type="ECO:0000313" key="3">
    <source>
        <dbReference type="Proteomes" id="UP000237105"/>
    </source>
</evidence>
<organism evidence="2 3">
    <name type="scientific">Parasponia andersonii</name>
    <name type="common">Sponia andersonii</name>
    <dbReference type="NCBI Taxonomy" id="3476"/>
    <lineage>
        <taxon>Eukaryota</taxon>
        <taxon>Viridiplantae</taxon>
        <taxon>Streptophyta</taxon>
        <taxon>Embryophyta</taxon>
        <taxon>Tracheophyta</taxon>
        <taxon>Spermatophyta</taxon>
        <taxon>Magnoliopsida</taxon>
        <taxon>eudicotyledons</taxon>
        <taxon>Gunneridae</taxon>
        <taxon>Pentapetalae</taxon>
        <taxon>rosids</taxon>
        <taxon>fabids</taxon>
        <taxon>Rosales</taxon>
        <taxon>Cannabaceae</taxon>
        <taxon>Parasponia</taxon>
    </lineage>
</organism>
<dbReference type="Gene3D" id="2.40.70.10">
    <property type="entry name" value="Acid Proteases"/>
    <property type="match status" value="1"/>
</dbReference>
<dbReference type="Proteomes" id="UP000237105">
    <property type="component" value="Unassembled WGS sequence"/>
</dbReference>
<feature type="region of interest" description="Disordered" evidence="1">
    <location>
        <begin position="148"/>
        <end position="172"/>
    </location>
</feature>
<dbReference type="InterPro" id="IPR021109">
    <property type="entry name" value="Peptidase_aspartic_dom_sf"/>
</dbReference>
<gene>
    <name evidence="2" type="ORF">PanWU01x14_076690</name>
</gene>
<evidence type="ECO:0000313" key="2">
    <source>
        <dbReference type="EMBL" id="PON70959.1"/>
    </source>
</evidence>
<evidence type="ECO:0008006" key="4">
    <source>
        <dbReference type="Google" id="ProtNLM"/>
    </source>
</evidence>